<dbReference type="Gene3D" id="1.25.10.10">
    <property type="entry name" value="Leucine-rich Repeat Variant"/>
    <property type="match status" value="1"/>
</dbReference>
<dbReference type="GO" id="GO:0005525">
    <property type="term" value="F:GTP binding"/>
    <property type="evidence" value="ECO:0007669"/>
    <property type="project" value="UniProtKB-KW"/>
</dbReference>
<dbReference type="PROSITE" id="PS00107">
    <property type="entry name" value="PROTEIN_KINASE_ATP"/>
    <property type="match status" value="1"/>
</dbReference>
<keyword evidence="7" id="KW-0418">Kinase</keyword>
<keyword evidence="13" id="KW-1133">Transmembrane helix</keyword>
<dbReference type="InterPro" id="IPR011009">
    <property type="entry name" value="Kinase-like_dom_sf"/>
</dbReference>
<evidence type="ECO:0000256" key="13">
    <source>
        <dbReference type="SAM" id="Phobius"/>
    </source>
</evidence>
<dbReference type="GO" id="GO:0009966">
    <property type="term" value="P:regulation of signal transduction"/>
    <property type="evidence" value="ECO:0007669"/>
    <property type="project" value="UniProtKB-ARBA"/>
</dbReference>
<dbReference type="Gene3D" id="1.10.510.10">
    <property type="entry name" value="Transferase(Phosphotransferase) domain 1"/>
    <property type="match status" value="1"/>
</dbReference>
<feature type="domain" description="Protein kinase" evidence="14">
    <location>
        <begin position="1580"/>
        <end position="1839"/>
    </location>
</feature>
<evidence type="ECO:0000256" key="4">
    <source>
        <dbReference type="ARBA" id="ARBA00022679"/>
    </source>
</evidence>
<comment type="catalytic activity">
    <reaction evidence="10">
        <text>L-threonyl-[protein] + ATP = O-phospho-L-threonyl-[protein] + ADP + H(+)</text>
        <dbReference type="Rhea" id="RHEA:46608"/>
        <dbReference type="Rhea" id="RHEA-COMP:11060"/>
        <dbReference type="Rhea" id="RHEA-COMP:11605"/>
        <dbReference type="ChEBI" id="CHEBI:15378"/>
        <dbReference type="ChEBI" id="CHEBI:30013"/>
        <dbReference type="ChEBI" id="CHEBI:30616"/>
        <dbReference type="ChEBI" id="CHEBI:61977"/>
        <dbReference type="ChEBI" id="CHEBI:456216"/>
        <dbReference type="EC" id="2.7.11.1"/>
    </reaction>
</comment>
<keyword evidence="13" id="KW-0812">Transmembrane</keyword>
<dbReference type="Pfam" id="PF25497">
    <property type="entry name" value="COR-B"/>
    <property type="match status" value="1"/>
</dbReference>
<dbReference type="InterPro" id="IPR011989">
    <property type="entry name" value="ARM-like"/>
</dbReference>
<dbReference type="InterPro" id="IPR020859">
    <property type="entry name" value="ROC"/>
</dbReference>
<dbReference type="PROSITE" id="PS00108">
    <property type="entry name" value="PROTEIN_KINASE_ST"/>
    <property type="match status" value="1"/>
</dbReference>
<reference evidence="16" key="2">
    <citation type="submission" date="2025-09" db="UniProtKB">
        <authorList>
            <consortium name="Ensembl"/>
        </authorList>
    </citation>
    <scope>IDENTIFICATION</scope>
</reference>
<dbReference type="Pfam" id="PF16095">
    <property type="entry name" value="COR-A"/>
    <property type="match status" value="1"/>
</dbReference>
<dbReference type="PROSITE" id="PS51424">
    <property type="entry name" value="ROC"/>
    <property type="match status" value="1"/>
</dbReference>
<dbReference type="InterPro" id="IPR032675">
    <property type="entry name" value="LRR_dom_sf"/>
</dbReference>
<dbReference type="InterPro" id="IPR036322">
    <property type="entry name" value="WD40_repeat_dom_sf"/>
</dbReference>
<evidence type="ECO:0000256" key="12">
    <source>
        <dbReference type="PROSITE-ProRule" id="PRU10141"/>
    </source>
</evidence>
<dbReference type="Gene3D" id="3.80.10.10">
    <property type="entry name" value="Ribonuclease Inhibitor"/>
    <property type="match status" value="2"/>
</dbReference>
<protein>
    <recommendedName>
        <fullName evidence="1">non-specific serine/threonine protein kinase</fullName>
        <ecNumber evidence="1">2.7.11.1</ecNumber>
    </recommendedName>
</protein>
<dbReference type="InterPro" id="IPR056593">
    <property type="entry name" value="ANK_LRRK2"/>
</dbReference>
<dbReference type="SUPFAM" id="SSF52540">
    <property type="entry name" value="P-loop containing nucleoside triphosphate hydrolases"/>
    <property type="match status" value="1"/>
</dbReference>
<evidence type="ECO:0000256" key="3">
    <source>
        <dbReference type="ARBA" id="ARBA00022614"/>
    </source>
</evidence>
<dbReference type="NCBIfam" id="TIGR00231">
    <property type="entry name" value="small_GTP"/>
    <property type="match status" value="1"/>
</dbReference>
<dbReference type="InterPro" id="IPR027417">
    <property type="entry name" value="P-loop_NTPase"/>
</dbReference>
<evidence type="ECO:0000256" key="10">
    <source>
        <dbReference type="ARBA" id="ARBA00047899"/>
    </source>
</evidence>
<dbReference type="Gene3D" id="3.30.70.1390">
    <property type="entry name" value="ROC domain from the Parkinson's disease-associated leucine-rich repeat kinase 2"/>
    <property type="match status" value="1"/>
</dbReference>
<dbReference type="InterPro" id="IPR005225">
    <property type="entry name" value="Small_GTP-bd"/>
</dbReference>
<evidence type="ECO:0000256" key="1">
    <source>
        <dbReference type="ARBA" id="ARBA00012513"/>
    </source>
</evidence>
<dbReference type="Pfam" id="PF23745">
    <property type="entry name" value="ANK_LRRK2"/>
    <property type="match status" value="1"/>
</dbReference>
<comment type="catalytic activity">
    <reaction evidence="11">
        <text>L-seryl-[protein] + ATP = O-phospho-L-seryl-[protein] + ADP + H(+)</text>
        <dbReference type="Rhea" id="RHEA:17989"/>
        <dbReference type="Rhea" id="RHEA-COMP:9863"/>
        <dbReference type="Rhea" id="RHEA-COMP:11604"/>
        <dbReference type="ChEBI" id="CHEBI:15378"/>
        <dbReference type="ChEBI" id="CHEBI:29999"/>
        <dbReference type="ChEBI" id="CHEBI:30616"/>
        <dbReference type="ChEBI" id="CHEBI:83421"/>
        <dbReference type="ChEBI" id="CHEBI:456216"/>
        <dbReference type="EC" id="2.7.11.1"/>
    </reaction>
</comment>
<dbReference type="InterPro" id="IPR015943">
    <property type="entry name" value="WD40/YVTN_repeat-like_dom_sf"/>
</dbReference>
<keyword evidence="8 12" id="KW-0067">ATP-binding</keyword>
<dbReference type="InterPro" id="IPR008271">
    <property type="entry name" value="Ser/Thr_kinase_AS"/>
</dbReference>
<keyword evidence="6 12" id="KW-0547">Nucleotide-binding</keyword>
<dbReference type="GO" id="GO:0007154">
    <property type="term" value="P:cell communication"/>
    <property type="evidence" value="ECO:0007669"/>
    <property type="project" value="UniProtKB-ARBA"/>
</dbReference>
<dbReference type="PRINTS" id="PR00449">
    <property type="entry name" value="RASTRNSFRMNG"/>
</dbReference>
<dbReference type="InterPro" id="IPR017441">
    <property type="entry name" value="Protein_kinase_ATP_BS"/>
</dbReference>
<dbReference type="Pfam" id="PF08477">
    <property type="entry name" value="Roc"/>
    <property type="match status" value="1"/>
</dbReference>
<dbReference type="GO" id="GO:0005524">
    <property type="term" value="F:ATP binding"/>
    <property type="evidence" value="ECO:0007669"/>
    <property type="project" value="UniProtKB-UniRule"/>
</dbReference>
<dbReference type="InterPro" id="IPR001611">
    <property type="entry name" value="Leu-rich_rpt"/>
</dbReference>
<keyword evidence="2" id="KW-0723">Serine/threonine-protein kinase</keyword>
<dbReference type="Pfam" id="PF23748">
    <property type="entry name" value="Beta-prop_LRRK2"/>
    <property type="match status" value="1"/>
</dbReference>
<dbReference type="InterPro" id="IPR003591">
    <property type="entry name" value="Leu-rich_rpt_typical-subtyp"/>
</dbReference>
<organism evidence="16 17">
    <name type="scientific">Gadus morhua</name>
    <name type="common">Atlantic cod</name>
    <dbReference type="NCBI Taxonomy" id="8049"/>
    <lineage>
        <taxon>Eukaryota</taxon>
        <taxon>Metazoa</taxon>
        <taxon>Chordata</taxon>
        <taxon>Craniata</taxon>
        <taxon>Vertebrata</taxon>
        <taxon>Euteleostomi</taxon>
        <taxon>Actinopterygii</taxon>
        <taxon>Neopterygii</taxon>
        <taxon>Teleostei</taxon>
        <taxon>Neoteleostei</taxon>
        <taxon>Acanthomorphata</taxon>
        <taxon>Zeiogadaria</taxon>
        <taxon>Gadariae</taxon>
        <taxon>Gadiformes</taxon>
        <taxon>Gadoidei</taxon>
        <taxon>Gadidae</taxon>
        <taxon>Gadus</taxon>
    </lineage>
</organism>
<evidence type="ECO:0000256" key="11">
    <source>
        <dbReference type="ARBA" id="ARBA00048679"/>
    </source>
</evidence>
<feature type="domain" description="Roc" evidence="15">
    <location>
        <begin position="1030"/>
        <end position="1213"/>
    </location>
</feature>
<dbReference type="SMART" id="SM00369">
    <property type="entry name" value="LRR_TYP"/>
    <property type="match status" value="7"/>
</dbReference>
<keyword evidence="3" id="KW-0433">Leucine-rich repeat</keyword>
<accession>A0A8C5B427</accession>
<evidence type="ECO:0000256" key="2">
    <source>
        <dbReference type="ARBA" id="ARBA00022527"/>
    </source>
</evidence>
<dbReference type="PROSITE" id="PS51450">
    <property type="entry name" value="LRR"/>
    <property type="match status" value="1"/>
</dbReference>
<feature type="transmembrane region" description="Helical" evidence="13">
    <location>
        <begin position="174"/>
        <end position="194"/>
    </location>
</feature>
<dbReference type="GO" id="GO:0004674">
    <property type="term" value="F:protein serine/threonine kinase activity"/>
    <property type="evidence" value="ECO:0007669"/>
    <property type="project" value="UniProtKB-KW"/>
</dbReference>
<dbReference type="InterPro" id="IPR051420">
    <property type="entry name" value="Ser_Thr_Kinases_DiverseReg"/>
</dbReference>
<dbReference type="PANTHER" id="PTHR48005:SF13">
    <property type="entry name" value="SERINE_THREONINE-PROTEIN KINASE DDB_G0278509-RELATED"/>
    <property type="match status" value="1"/>
</dbReference>
<dbReference type="PROSITE" id="PS50011">
    <property type="entry name" value="PROTEIN_KINASE_DOM"/>
    <property type="match status" value="1"/>
</dbReference>
<feature type="transmembrane region" description="Helical" evidence="13">
    <location>
        <begin position="142"/>
        <end position="167"/>
    </location>
</feature>
<dbReference type="Gene3D" id="3.40.50.300">
    <property type="entry name" value="P-loop containing nucleotide triphosphate hydrolases"/>
    <property type="match status" value="1"/>
</dbReference>
<keyword evidence="4" id="KW-0808">Transferase</keyword>
<dbReference type="GeneTree" id="ENSGT00940000158267"/>
<dbReference type="Pfam" id="PF13855">
    <property type="entry name" value="LRR_8"/>
    <property type="match status" value="3"/>
</dbReference>
<dbReference type="EC" id="2.7.11.1" evidence="1"/>
<evidence type="ECO:0000259" key="14">
    <source>
        <dbReference type="PROSITE" id="PS50011"/>
    </source>
</evidence>
<evidence type="ECO:0000256" key="5">
    <source>
        <dbReference type="ARBA" id="ARBA00022737"/>
    </source>
</evidence>
<dbReference type="SUPFAM" id="SSF50978">
    <property type="entry name" value="WD40 repeat-like"/>
    <property type="match status" value="1"/>
</dbReference>
<dbReference type="Proteomes" id="UP000694546">
    <property type="component" value="Chromosome 9"/>
</dbReference>
<dbReference type="GO" id="GO:0005737">
    <property type="term" value="C:cytoplasm"/>
    <property type="evidence" value="ECO:0007669"/>
    <property type="project" value="UniProtKB-ARBA"/>
</dbReference>
<evidence type="ECO:0000259" key="15">
    <source>
        <dbReference type="PROSITE" id="PS51424"/>
    </source>
</evidence>
<dbReference type="InterPro" id="IPR056602">
    <property type="entry name" value="Beta-prop_LRRK2"/>
</dbReference>
<dbReference type="SUPFAM" id="SSF48371">
    <property type="entry name" value="ARM repeat"/>
    <property type="match status" value="1"/>
</dbReference>
<evidence type="ECO:0000256" key="7">
    <source>
        <dbReference type="ARBA" id="ARBA00022777"/>
    </source>
</evidence>
<gene>
    <name evidence="16" type="primary">LRRK2</name>
</gene>
<evidence type="ECO:0000256" key="6">
    <source>
        <dbReference type="ARBA" id="ARBA00022741"/>
    </source>
</evidence>
<proteinExistence type="predicted"/>
<keyword evidence="9" id="KW-0342">GTP-binding</keyword>
<dbReference type="Pfam" id="PF23744">
    <property type="entry name" value="ARM_LRRK2"/>
    <property type="match status" value="3"/>
</dbReference>
<dbReference type="PANTHER" id="PTHR48005">
    <property type="entry name" value="LEUCINE RICH REPEAT KINASE 2"/>
    <property type="match status" value="1"/>
</dbReference>
<keyword evidence="17" id="KW-1185">Reference proteome</keyword>
<dbReference type="SMART" id="SM00175">
    <property type="entry name" value="RAB"/>
    <property type="match status" value="1"/>
</dbReference>
<evidence type="ECO:0000256" key="9">
    <source>
        <dbReference type="ARBA" id="ARBA00023134"/>
    </source>
</evidence>
<dbReference type="Ensembl" id="ENSGMOT00000059722.1">
    <property type="protein sequence ID" value="ENSGMOP00000040570.1"/>
    <property type="gene ID" value="ENSGMOG00000016854.2"/>
</dbReference>
<dbReference type="FunFam" id="3.80.10.10:FF:000110">
    <property type="entry name" value="Leucine-rich repeat serine/threonine-protein kinase 2"/>
    <property type="match status" value="1"/>
</dbReference>
<dbReference type="InterPro" id="IPR057263">
    <property type="entry name" value="COR-B"/>
</dbReference>
<evidence type="ECO:0000313" key="17">
    <source>
        <dbReference type="Proteomes" id="UP000694546"/>
    </source>
</evidence>
<keyword evidence="5" id="KW-0677">Repeat</keyword>
<dbReference type="SMART" id="SM00364">
    <property type="entry name" value="LRR_BAC"/>
    <property type="match status" value="7"/>
</dbReference>
<dbReference type="Pfam" id="PF00069">
    <property type="entry name" value="Pkinase"/>
    <property type="match status" value="1"/>
</dbReference>
<dbReference type="InterPro" id="IPR032171">
    <property type="entry name" value="COR-A"/>
</dbReference>
<dbReference type="SMART" id="SM00220">
    <property type="entry name" value="S_TKc"/>
    <property type="match status" value="1"/>
</dbReference>
<reference evidence="16" key="1">
    <citation type="submission" date="2025-08" db="UniProtKB">
        <authorList>
            <consortium name="Ensembl"/>
        </authorList>
    </citation>
    <scope>IDENTIFICATION</scope>
</reference>
<keyword evidence="13" id="KW-0472">Membrane</keyword>
<dbReference type="InterPro" id="IPR016024">
    <property type="entry name" value="ARM-type_fold"/>
</dbReference>
<name>A0A8C5B427_GADMO</name>
<evidence type="ECO:0000313" key="16">
    <source>
        <dbReference type="Ensembl" id="ENSGMOP00000040570.1"/>
    </source>
</evidence>
<dbReference type="Gene3D" id="2.130.10.10">
    <property type="entry name" value="YVTN repeat-like/Quinoprotein amine dehydrogenase"/>
    <property type="match status" value="1"/>
</dbReference>
<evidence type="ECO:0000256" key="8">
    <source>
        <dbReference type="ARBA" id="ARBA00022840"/>
    </source>
</evidence>
<feature type="binding site" evidence="12">
    <location>
        <position position="1607"/>
    </location>
    <ligand>
        <name>ATP</name>
        <dbReference type="ChEBI" id="CHEBI:30616"/>
    </ligand>
</feature>
<dbReference type="InterPro" id="IPR056597">
    <property type="entry name" value="ARM_LRRK2"/>
</dbReference>
<dbReference type="SUPFAM" id="SSF52058">
    <property type="entry name" value="L domain-like"/>
    <property type="match status" value="1"/>
</dbReference>
<dbReference type="InterPro" id="IPR000719">
    <property type="entry name" value="Prot_kinase_dom"/>
</dbReference>
<dbReference type="SUPFAM" id="SSF56112">
    <property type="entry name" value="Protein kinase-like (PK-like)"/>
    <property type="match status" value="1"/>
</dbReference>
<sequence>MTRASCGPPDDQFSGQAELTPWDTMVNKEDLEESIKKLVVRLSNVQGDRQLMTLIQIIQDLLFHLFEDKDVHVPLMLVLSTYIDSKGVQQVGWSLLCRLIEIRPRTLDQLTYMLPLLVLEEEEEVFGLLVEAMRRFSSSEEVLLQVTLRVSLCLCVFLCVCVCVYMCMCACVRVCVFLCVCVCACAASNVEMLMSGGARVYSSLIAAMDAFPDTEDLQEASCRLLRRLTSGTSYYNILVLNGVQRVAVRACRTFPDNAELNAAALSCLADLSETSLTHQVTHYLTHSPTKSLTTSLTHSPIQSLTHSLTPSLSTMRSLLLSNGLHVNLVDMMKRHAASEDICLSACRLLTLLFQGSSPAIQTCGLRVLSALADCSGAVDLLCQQGAIDTVLHTLQMFPRDRGVQLWGLTLLQHLVSRKKLSRVMVPVLASVVVSSLGQYADDPPLLLKVSWSSSPSLSDTPHQLRRSACLSLLRLCSDPALRSVMLEKACGDDNVAMAECLVVMGADVNRKSGAESLIYQVCERGGPLELVELLLGGGGVPEQQLRRALGASVRRGDGPAVVLLLARLGLDPHTGCLTLGGLRLGRLDPAWLGPLSSQQVLPHFGQISLASSLAYVYLVWLDRSCTDVYLYGETRPRCGLLFDLLPVTKSFVPPGIHSPGIHSPLLGSGGERSPPLTVDRVRDLDLSGNELDSVSCLRDPGTVLPHLEHLLRLDLSHNCLLAFPPELCASLSSLTRLDLQGNRLSWLPPALLALPSLGTLNLSRNALLSPLLPPDPDSVCCPSLRQLNLSFNRLGAVPPALGRVAPLLTELLLEGWVEPAIKLCSPPLGLQELRVLDLGRNIIEDISSDFLIGCPRLETFSASMNKLGSICQLPARLTTLKLSDNRFRDVPEVVLRLPNLRSLDLRSNDIAVLPGPRDWASLNLRELILGQNRIAALDLSGPVYKWSRLEKLHLGNNKLTEVPPQIGALEELTSLDLSHNASLRSFPDEMGRLGRLWDLPLEGLRLQLDLKLIGSKTKDIVRFLQQRLKKAVPYYRMKLIVVGNPGSGKTTLIQQLMKAKRPQKTPRPGTSTAGLRVLDWTLRERDQKSMVLNVWDFSGGEEFSGSHPHFLTPRAVYLVVYDLSKGPSQVEALKPWLFTIKEVAPLSPVLLVGTHADASEDSAVQACLAAVRQELLSHQGFPVIRDHHAVGAGEDTDALARLRKSIAREAAGFKVLGQPVMGQLVPESYVELQRLVLQERARVTPDFPVLRHADLLLLLQENQLQLEEAELPHAVHFLSEAGVLLHFEDPVLQLRGLYFIDPQWLCNIISQVRITLVGVWEHPKGVLQRSLVERLLLEGSCFPRTHLAPLFRLLVRFQIALPCGDDQLLVPSSLSEDRPAIELPHCEHSEVMVRLYELPYFPLGFWPRHINRLLEVSSQLLGGTDKAMRANRIYWRRGVYLSWSPDAYCLVEAASLEDSPSSFMKVTVPCSQRGRVLLGQVVDHVDSLLEEWFPGLMNTDIHGSGEALLKKWALYSFRDGEERVKVLLEDLLTLYNNDFLLVDPEDPRCTLPVSQVAPDLVLSDQPAWTLLDHEALEVDLSKDNLLGNGGFGTVYRGVYKNEEVAVKMFNKHASELYVHRLLRQELVVLGRLHHPSLVGLLAAGVSPRVLVMELAPRGSLDTLFEHLNQKLQHRIALQVADGLRYLHSAMIIYRDLKPHNVLIFNLKSNSDIIAKITDYGIAQYCCSMGVRSAEGTPGFRAPEVARGNVVYNQQADVFSFGLFLYDLLTCGQRISDGVKFPSEFDEIVVQGKLPDPIQHYGAPPWPALQALMKQCLEEGPQDRPTSDQLFDRLNSGEMLGLLREVVTPGAAECLVVDPGGPGGGPDPGPRAYLGGGSSSKRIGSLTTIHLDTQTTSTQVIDSSPVLCLVSVRPPGEHCDWLVAGTQAGSLVVISGRDAATRHNLQGVSDAFTCLYLLSQRRSYLLVGSADGTLSVFEDSALTQADGQPVKILRVGSVDTPLVCLGQSGHSLDRGTVWAGCGSRVLSFSADYEVTRTLDTRPPLDSVSRLAVDNHVYVSTARGHTLTVWDRRSQRLLDSIDVAHRAPMEGPTRDRSSSWASVKVLLVLNSATLWVGTQGGHLLLLELATHQALHVVPPHCLSVRSMAPSADPVPVPCLSGGWMVAPPPEDESVLMVWRAALPQEVTELRRHCEVRAEIKAKMREQLRQD</sequence>